<evidence type="ECO:0000313" key="13">
    <source>
        <dbReference type="Proteomes" id="UP001165393"/>
    </source>
</evidence>
<evidence type="ECO:0000256" key="2">
    <source>
        <dbReference type="ARBA" id="ARBA00022475"/>
    </source>
</evidence>
<evidence type="ECO:0000313" key="12">
    <source>
        <dbReference type="EMBL" id="MCM2678297.1"/>
    </source>
</evidence>
<keyword evidence="6" id="KW-0346">Stress response</keyword>
<keyword evidence="4 10" id="KW-0812">Transmembrane</keyword>
<dbReference type="GO" id="GO:0008381">
    <property type="term" value="F:mechanosensitive monoatomic ion channel activity"/>
    <property type="evidence" value="ECO:0007669"/>
    <property type="project" value="InterPro"/>
</dbReference>
<keyword evidence="7 10" id="KW-0472">Membrane</keyword>
<feature type="domain" description="Mechanosensitive ion channel MscS" evidence="11">
    <location>
        <begin position="187"/>
        <end position="255"/>
    </location>
</feature>
<dbReference type="RefSeq" id="WP_251259650.1">
    <property type="nucleotide sequence ID" value="NZ_JAMQGP010000001.1"/>
</dbReference>
<feature type="transmembrane region" description="Helical" evidence="10">
    <location>
        <begin position="107"/>
        <end position="124"/>
    </location>
</feature>
<evidence type="ECO:0000259" key="11">
    <source>
        <dbReference type="Pfam" id="PF00924"/>
    </source>
</evidence>
<evidence type="ECO:0000256" key="8">
    <source>
        <dbReference type="ARBA" id="ARBA00093630"/>
    </source>
</evidence>
<dbReference type="Pfam" id="PF00924">
    <property type="entry name" value="MS_channel_2nd"/>
    <property type="match status" value="1"/>
</dbReference>
<name>A0AA41W3T6_9GAMM</name>
<dbReference type="GO" id="GO:0071470">
    <property type="term" value="P:cellular response to osmotic stress"/>
    <property type="evidence" value="ECO:0007669"/>
    <property type="project" value="InterPro"/>
</dbReference>
<dbReference type="PANTHER" id="PTHR30414">
    <property type="entry name" value="MINICONDUCTANCE MECHANOSENSITIVE CHANNEL YBDG"/>
    <property type="match status" value="1"/>
</dbReference>
<evidence type="ECO:0000256" key="10">
    <source>
        <dbReference type="SAM" id="Phobius"/>
    </source>
</evidence>
<evidence type="ECO:0000256" key="7">
    <source>
        <dbReference type="ARBA" id="ARBA00023136"/>
    </source>
</evidence>
<protein>
    <recommendedName>
        <fullName evidence="8">Mechanosensing system component YbdG</fullName>
    </recommendedName>
    <alternativeName>
        <fullName evidence="9">Mechanosensitive channel homolog YbdG</fullName>
    </alternativeName>
</protein>
<accession>A0AA41W3T6</accession>
<gene>
    <name evidence="12" type="ORF">NAF29_01260</name>
</gene>
<evidence type="ECO:0000256" key="3">
    <source>
        <dbReference type="ARBA" id="ARBA00022519"/>
    </source>
</evidence>
<comment type="subcellular location">
    <subcellularLocation>
        <location evidence="1">Cell inner membrane</location>
        <topology evidence="1">Multi-pass membrane protein</topology>
    </subcellularLocation>
</comment>
<keyword evidence="13" id="KW-1185">Reference proteome</keyword>
<organism evidence="12 13">
    <name type="scientific">Echinimonas agarilytica</name>
    <dbReference type="NCBI Taxonomy" id="1215918"/>
    <lineage>
        <taxon>Bacteria</taxon>
        <taxon>Pseudomonadati</taxon>
        <taxon>Pseudomonadota</taxon>
        <taxon>Gammaproteobacteria</taxon>
        <taxon>Alteromonadales</taxon>
        <taxon>Echinimonadaceae</taxon>
        <taxon>Echinimonas</taxon>
    </lineage>
</organism>
<dbReference type="Proteomes" id="UP001165393">
    <property type="component" value="Unassembled WGS sequence"/>
</dbReference>
<feature type="transmembrane region" description="Helical" evidence="10">
    <location>
        <begin position="21"/>
        <end position="42"/>
    </location>
</feature>
<dbReference type="EMBL" id="JAMQGP010000001">
    <property type="protein sequence ID" value="MCM2678297.1"/>
    <property type="molecule type" value="Genomic_DNA"/>
</dbReference>
<comment type="caution">
    <text evidence="12">The sequence shown here is derived from an EMBL/GenBank/DDBJ whole genome shotgun (WGS) entry which is preliminary data.</text>
</comment>
<evidence type="ECO:0000256" key="6">
    <source>
        <dbReference type="ARBA" id="ARBA00023016"/>
    </source>
</evidence>
<evidence type="ECO:0000256" key="9">
    <source>
        <dbReference type="ARBA" id="ARBA00093659"/>
    </source>
</evidence>
<feature type="transmembrane region" description="Helical" evidence="10">
    <location>
        <begin position="145"/>
        <end position="162"/>
    </location>
</feature>
<keyword evidence="2" id="KW-1003">Cell membrane</keyword>
<dbReference type="AlphaFoldDB" id="A0AA41W3T6"/>
<evidence type="ECO:0000256" key="5">
    <source>
        <dbReference type="ARBA" id="ARBA00022989"/>
    </source>
</evidence>
<dbReference type="InterPro" id="IPR030192">
    <property type="entry name" value="YbdG"/>
</dbReference>
<keyword evidence="3" id="KW-0997">Cell inner membrane</keyword>
<dbReference type="SUPFAM" id="SSF50182">
    <property type="entry name" value="Sm-like ribonucleoproteins"/>
    <property type="match status" value="1"/>
</dbReference>
<evidence type="ECO:0000256" key="1">
    <source>
        <dbReference type="ARBA" id="ARBA00004429"/>
    </source>
</evidence>
<dbReference type="InterPro" id="IPR023408">
    <property type="entry name" value="MscS_beta-dom_sf"/>
</dbReference>
<dbReference type="InterPro" id="IPR006685">
    <property type="entry name" value="MscS_channel_2nd"/>
</dbReference>
<dbReference type="FunFam" id="2.30.30.60:FF:000002">
    <property type="entry name" value="Mechanosensitive ion channel family protein"/>
    <property type="match status" value="1"/>
</dbReference>
<feature type="transmembrane region" description="Helical" evidence="10">
    <location>
        <begin position="168"/>
        <end position="185"/>
    </location>
</feature>
<proteinExistence type="predicted"/>
<dbReference type="InterPro" id="IPR010920">
    <property type="entry name" value="LSM_dom_sf"/>
</dbReference>
<sequence>MLETLIQNSKAFFEHHGLPDWMATFTLLGMALFAGLVVDLIARRGLLKWVQASVHNNKINWDDVLWKHGVFKRAAHLLPGLVFYHAAGIVLEATPVTAAAFTKAAAVYLLIMGGLTIMALINALTELADLKDSDNKLPLRSLQQLFKLIMIIALAVTLLSLLLDQNPIYLLSGLGAFTAILLLIFKDTILGLVGGIQLAANDMVRRGDWIEMGKYGADGDVIDVGLTTVKVRNWDKTITTIPTYALITDSFRNWRGMSESGGRRIKRSVFLDVSSIRFMDATLQADMSKVSVLQPYLQSKQAELSQQPSEPLEASPVNGRRLTNVGTFRAYLEDYLKNRTDIHPEMTLLVRQLAPSEKGLPIEIYCFSARQEWAVYESIQADIFDHIYAILPSFGLRAFQSPTGHDFQVFSSHHC</sequence>
<reference evidence="12 13" key="1">
    <citation type="journal article" date="2013" name="Antonie Van Leeuwenhoek">
        <title>Echinimonas agarilytica gen. nov., sp. nov., a new gammaproteobacterium isolated from the sea urchin Strongylocentrotus intermedius.</title>
        <authorList>
            <person name="Nedashkovskaya O.I."/>
            <person name="Stenkova A.M."/>
            <person name="Zhukova N.V."/>
            <person name="Van Trappen S."/>
            <person name="Lee J.S."/>
            <person name="Kim S.B."/>
        </authorList>
    </citation>
    <scope>NUCLEOTIDE SEQUENCE [LARGE SCALE GENOMIC DNA]</scope>
    <source>
        <strain evidence="12 13">KMM 6351</strain>
    </source>
</reference>
<keyword evidence="5 10" id="KW-1133">Transmembrane helix</keyword>
<dbReference type="PANTHER" id="PTHR30414:SF0">
    <property type="entry name" value="MINICONDUCTANCE MECHANOSENSITIVE CHANNEL YBDG"/>
    <property type="match status" value="1"/>
</dbReference>
<dbReference type="Gene3D" id="2.30.30.60">
    <property type="match status" value="1"/>
</dbReference>
<dbReference type="GO" id="GO:0005886">
    <property type="term" value="C:plasma membrane"/>
    <property type="evidence" value="ECO:0007669"/>
    <property type="project" value="UniProtKB-SubCell"/>
</dbReference>
<evidence type="ECO:0000256" key="4">
    <source>
        <dbReference type="ARBA" id="ARBA00022692"/>
    </source>
</evidence>